<sequence>MEATQRTRIFREEALRHHEGSQEDGDLLRISPRWTRWTYWVLIALVVCAALYSVLGTIPEYASGPAMVKVEGRSDLTTHLPGIVASVEVKPGQRVEAEQPLVNFLSQDETASLERIQREFELQLVRVLQDPSDEAARQALTSLRAERELAEARQQARTLRAPHAGVVGILRVREGQYVNPGENVVSVVGDDVHVTLVALLPGGYRPRLEPGKPLRVELNGFNHEYQTFTIESVGDQIIGPSEVRRYLGADTGDALNLSGPMVLVRARIDAPTFTIKGKTFNYFDGMLAQADARVRKERILVTLIPGLKGALGHED</sequence>
<protein>
    <submittedName>
        <fullName evidence="6">Hemolysin D</fullName>
    </submittedName>
</protein>
<dbReference type="AlphaFoldDB" id="A0A084SPY2"/>
<dbReference type="GO" id="GO:0016020">
    <property type="term" value="C:membrane"/>
    <property type="evidence" value="ECO:0007669"/>
    <property type="project" value="UniProtKB-SubCell"/>
</dbReference>
<keyword evidence="4 5" id="KW-0472">Membrane</keyword>
<evidence type="ECO:0000313" key="7">
    <source>
        <dbReference type="Proteomes" id="UP000028547"/>
    </source>
</evidence>
<name>A0A084SPY2_9BACT</name>
<evidence type="ECO:0000256" key="4">
    <source>
        <dbReference type="ARBA" id="ARBA00023136"/>
    </source>
</evidence>
<evidence type="ECO:0000256" key="5">
    <source>
        <dbReference type="SAM" id="Phobius"/>
    </source>
</evidence>
<evidence type="ECO:0000256" key="2">
    <source>
        <dbReference type="ARBA" id="ARBA00022692"/>
    </source>
</evidence>
<dbReference type="Gene3D" id="2.40.50.100">
    <property type="match status" value="1"/>
</dbReference>
<keyword evidence="3 5" id="KW-1133">Transmembrane helix</keyword>
<comment type="subcellular location">
    <subcellularLocation>
        <location evidence="1">Membrane</location>
        <topology evidence="1">Single-pass membrane protein</topology>
    </subcellularLocation>
</comment>
<dbReference type="PANTHER" id="PTHR30386">
    <property type="entry name" value="MEMBRANE FUSION SUBUNIT OF EMRAB-TOLC MULTIDRUG EFFLUX PUMP"/>
    <property type="match status" value="1"/>
</dbReference>
<evidence type="ECO:0000256" key="3">
    <source>
        <dbReference type="ARBA" id="ARBA00022989"/>
    </source>
</evidence>
<reference evidence="6 7" key="1">
    <citation type="submission" date="2014-07" db="EMBL/GenBank/DDBJ databases">
        <title>Draft Genome Sequence of Gephyronic Acid Producer, Cystobacter violaceus Strain Cb vi76.</title>
        <authorList>
            <person name="Stevens D.C."/>
            <person name="Young J."/>
            <person name="Carmichael R."/>
            <person name="Tan J."/>
            <person name="Taylor R.E."/>
        </authorList>
    </citation>
    <scope>NUCLEOTIDE SEQUENCE [LARGE SCALE GENOMIC DNA]</scope>
    <source>
        <strain evidence="6 7">Cb vi76</strain>
    </source>
</reference>
<dbReference type="Proteomes" id="UP000028547">
    <property type="component" value="Unassembled WGS sequence"/>
</dbReference>
<evidence type="ECO:0000256" key="1">
    <source>
        <dbReference type="ARBA" id="ARBA00004167"/>
    </source>
</evidence>
<feature type="transmembrane region" description="Helical" evidence="5">
    <location>
        <begin position="37"/>
        <end position="55"/>
    </location>
</feature>
<dbReference type="RefSeq" id="WP_043402014.1">
    <property type="nucleotide sequence ID" value="NZ_JPMI01000203.1"/>
</dbReference>
<keyword evidence="2 5" id="KW-0812">Transmembrane</keyword>
<dbReference type="EMBL" id="JPMI01000203">
    <property type="protein sequence ID" value="KFA90517.1"/>
    <property type="molecule type" value="Genomic_DNA"/>
</dbReference>
<comment type="caution">
    <text evidence="6">The sequence shown here is derived from an EMBL/GenBank/DDBJ whole genome shotgun (WGS) entry which is preliminary data.</text>
</comment>
<organism evidence="6 7">
    <name type="scientific">Archangium violaceum Cb vi76</name>
    <dbReference type="NCBI Taxonomy" id="1406225"/>
    <lineage>
        <taxon>Bacteria</taxon>
        <taxon>Pseudomonadati</taxon>
        <taxon>Myxococcota</taxon>
        <taxon>Myxococcia</taxon>
        <taxon>Myxococcales</taxon>
        <taxon>Cystobacterineae</taxon>
        <taxon>Archangiaceae</taxon>
        <taxon>Archangium</taxon>
    </lineage>
</organism>
<dbReference type="SUPFAM" id="SSF111369">
    <property type="entry name" value="HlyD-like secretion proteins"/>
    <property type="match status" value="1"/>
</dbReference>
<gene>
    <name evidence="6" type="ORF">Q664_27895</name>
</gene>
<accession>A0A084SPY2</accession>
<dbReference type="PANTHER" id="PTHR30386:SF26">
    <property type="entry name" value="TRANSPORT PROTEIN COMB"/>
    <property type="match status" value="1"/>
</dbReference>
<proteinExistence type="predicted"/>
<dbReference type="InterPro" id="IPR050739">
    <property type="entry name" value="MFP"/>
</dbReference>
<evidence type="ECO:0000313" key="6">
    <source>
        <dbReference type="EMBL" id="KFA90517.1"/>
    </source>
</evidence>